<organism evidence="2 3">
    <name type="scientific">Plasmodium ovale curtisi</name>
    <dbReference type="NCBI Taxonomy" id="864141"/>
    <lineage>
        <taxon>Eukaryota</taxon>
        <taxon>Sar</taxon>
        <taxon>Alveolata</taxon>
        <taxon>Apicomplexa</taxon>
        <taxon>Aconoidasida</taxon>
        <taxon>Haemosporida</taxon>
        <taxon>Plasmodiidae</taxon>
        <taxon>Plasmodium</taxon>
        <taxon>Plasmodium (Plasmodium)</taxon>
    </lineage>
</organism>
<accession>A0A1A8X8Z9</accession>
<dbReference type="EMBL" id="FLQV01002683">
    <property type="protein sequence ID" value="SBT01716.1"/>
    <property type="molecule type" value="Genomic_DNA"/>
</dbReference>
<evidence type="ECO:0000256" key="1">
    <source>
        <dbReference type="SAM" id="Phobius"/>
    </source>
</evidence>
<keyword evidence="1" id="KW-1133">Transmembrane helix</keyword>
<dbReference type="AlphaFoldDB" id="A0A1A8X8Z9"/>
<name>A0A1A8X8Z9_PLAOA</name>
<keyword evidence="1" id="KW-0472">Membrane</keyword>
<gene>
    <name evidence="2" type="ORF">POVCU1_069050</name>
</gene>
<protein>
    <submittedName>
        <fullName evidence="2">PIR Superfamily Protein</fullName>
    </submittedName>
</protein>
<sequence length="330" mass="38652">MITECNEKSELPSCKFYYELNTRNGDSVSSSDDCNNLLERVYYPRILEICRKLELNLANYGSSVKRSNPLKYNCEFIHYWLFGEIFNNSNLTDNSQLEGVVSQFYHTWEKVVKSLKLEKICEPKMELFKSIPINDLKFKKIMHDYVYNYDNFGEITFDNEQIDNKYCKYLPSMRERYVKFKDSCPQNTKKCFHVNKALEEYSPDNLCEKFQCKDDASCSKYFDVEQVQSHAKGAESPDTRDSEFDALMDKSKTSTIMTTVGPSLLGLFMTSFIVFKLTPIRSWLNNQILKNRKVEEYMDDQSSSELLNNYFIHGDTGLEEKRYGIAYHSA</sequence>
<evidence type="ECO:0000313" key="3">
    <source>
        <dbReference type="Proteomes" id="UP000078546"/>
    </source>
</evidence>
<evidence type="ECO:0000313" key="2">
    <source>
        <dbReference type="EMBL" id="SBT01716.1"/>
    </source>
</evidence>
<proteinExistence type="predicted"/>
<dbReference type="InterPro" id="IPR008780">
    <property type="entry name" value="Plasmodium_Vir"/>
</dbReference>
<reference evidence="3" key="1">
    <citation type="submission" date="2016-05" db="EMBL/GenBank/DDBJ databases">
        <authorList>
            <person name="Naeem Raeece"/>
        </authorList>
    </citation>
    <scope>NUCLEOTIDE SEQUENCE [LARGE SCALE GENOMIC DNA]</scope>
</reference>
<feature type="transmembrane region" description="Helical" evidence="1">
    <location>
        <begin position="256"/>
        <end position="275"/>
    </location>
</feature>
<keyword evidence="1" id="KW-0812">Transmembrane</keyword>
<dbReference type="Proteomes" id="UP000078546">
    <property type="component" value="Unassembled WGS sequence"/>
</dbReference>
<dbReference type="Pfam" id="PF05795">
    <property type="entry name" value="Plasmodium_Vir"/>
    <property type="match status" value="2"/>
</dbReference>